<dbReference type="PANTHER" id="PTHR10553">
    <property type="entry name" value="SMALL NUCLEAR RIBONUCLEOPROTEIN"/>
    <property type="match status" value="1"/>
</dbReference>
<feature type="compositionally biased region" description="Polar residues" evidence="9">
    <location>
        <begin position="110"/>
        <end position="121"/>
    </location>
</feature>
<feature type="compositionally biased region" description="Basic and acidic residues" evidence="9">
    <location>
        <begin position="2162"/>
        <end position="2184"/>
    </location>
</feature>
<feature type="compositionally biased region" description="Polar residues" evidence="9">
    <location>
        <begin position="471"/>
        <end position="499"/>
    </location>
</feature>
<feature type="compositionally biased region" description="Basic residues" evidence="9">
    <location>
        <begin position="2366"/>
        <end position="2378"/>
    </location>
</feature>
<keyword evidence="4" id="KW-0156">Chromatin regulator</keyword>
<dbReference type="SMART" id="SM00651">
    <property type="entry name" value="Sm"/>
    <property type="match status" value="1"/>
</dbReference>
<keyword evidence="6" id="KW-0508">mRNA splicing</keyword>
<feature type="compositionally biased region" description="Basic residues" evidence="9">
    <location>
        <begin position="500"/>
        <end position="509"/>
    </location>
</feature>
<feature type="compositionally biased region" description="Basic and acidic residues" evidence="9">
    <location>
        <begin position="1642"/>
        <end position="1670"/>
    </location>
</feature>
<feature type="compositionally biased region" description="Polar residues" evidence="9">
    <location>
        <begin position="605"/>
        <end position="617"/>
    </location>
</feature>
<feature type="compositionally biased region" description="Low complexity" evidence="9">
    <location>
        <begin position="58"/>
        <end position="76"/>
    </location>
</feature>
<feature type="region of interest" description="Disordered" evidence="9">
    <location>
        <begin position="2162"/>
        <end position="2192"/>
    </location>
</feature>
<dbReference type="CDD" id="cd01719">
    <property type="entry name" value="Sm_G"/>
    <property type="match status" value="1"/>
</dbReference>
<evidence type="ECO:0000256" key="5">
    <source>
        <dbReference type="ARBA" id="ARBA00022884"/>
    </source>
</evidence>
<dbReference type="EMBL" id="JAGRRH010000027">
    <property type="protein sequence ID" value="KAG7340543.1"/>
    <property type="molecule type" value="Genomic_DNA"/>
</dbReference>
<dbReference type="Pfam" id="PF07529">
    <property type="entry name" value="HSA"/>
    <property type="match status" value="1"/>
</dbReference>
<dbReference type="GO" id="GO:0005689">
    <property type="term" value="C:U12-type spliceosomal complex"/>
    <property type="evidence" value="ECO:0007669"/>
    <property type="project" value="TreeGrafter"/>
</dbReference>
<evidence type="ECO:0000256" key="1">
    <source>
        <dbReference type="ARBA" id="ARBA00004123"/>
    </source>
</evidence>
<keyword evidence="7" id="KW-0539">Nucleus</keyword>
<feature type="domain" description="HSA" evidence="11">
    <location>
        <begin position="516"/>
        <end position="597"/>
    </location>
</feature>
<dbReference type="GO" id="GO:0071011">
    <property type="term" value="C:precatalytic spliceosome"/>
    <property type="evidence" value="ECO:0007669"/>
    <property type="project" value="TreeGrafter"/>
</dbReference>
<dbReference type="PROSITE" id="PS51204">
    <property type="entry name" value="HSA"/>
    <property type="match status" value="1"/>
</dbReference>
<dbReference type="GO" id="GO:0043186">
    <property type="term" value="C:P granule"/>
    <property type="evidence" value="ECO:0007669"/>
    <property type="project" value="TreeGrafter"/>
</dbReference>
<reference evidence="13" key="1">
    <citation type="journal article" date="2021" name="Sci. Rep.">
        <title>Diploid genomic architecture of Nitzschia inconspicua, an elite biomass production diatom.</title>
        <authorList>
            <person name="Oliver A."/>
            <person name="Podell S."/>
            <person name="Pinowska A."/>
            <person name="Traller J.C."/>
            <person name="Smith S.R."/>
            <person name="McClure R."/>
            <person name="Beliaev A."/>
            <person name="Bohutskyi P."/>
            <person name="Hill E.A."/>
            <person name="Rabines A."/>
            <person name="Zheng H."/>
            <person name="Allen L.Z."/>
            <person name="Kuo A."/>
            <person name="Grigoriev I.V."/>
            <person name="Allen A.E."/>
            <person name="Hazlebeck D."/>
            <person name="Allen E.E."/>
        </authorList>
    </citation>
    <scope>NUCLEOTIDE SEQUENCE</scope>
    <source>
        <strain evidence="13">Hildebrandi</strain>
    </source>
</reference>
<dbReference type="GO" id="GO:0005686">
    <property type="term" value="C:U2 snRNP"/>
    <property type="evidence" value="ECO:0007669"/>
    <property type="project" value="TreeGrafter"/>
</dbReference>
<evidence type="ECO:0000256" key="7">
    <source>
        <dbReference type="ARBA" id="ARBA00023242"/>
    </source>
</evidence>
<evidence type="ECO:0000256" key="3">
    <source>
        <dbReference type="ARBA" id="ARBA00022728"/>
    </source>
</evidence>
<evidence type="ECO:0000259" key="10">
    <source>
        <dbReference type="PROSITE" id="PS50090"/>
    </source>
</evidence>
<dbReference type="InterPro" id="IPR001005">
    <property type="entry name" value="SANT/Myb"/>
</dbReference>
<gene>
    <name evidence="13" type="ORF">IV203_024086</name>
</gene>
<proteinExistence type="predicted"/>
<reference evidence="13" key="2">
    <citation type="submission" date="2021-04" db="EMBL/GenBank/DDBJ databases">
        <authorList>
            <person name="Podell S."/>
        </authorList>
    </citation>
    <scope>NUCLEOTIDE SEQUENCE</scope>
    <source>
        <strain evidence="13">Hildebrandi</strain>
    </source>
</reference>
<feature type="region of interest" description="Disordered" evidence="9">
    <location>
        <begin position="447"/>
        <end position="525"/>
    </location>
</feature>
<feature type="region of interest" description="Disordered" evidence="9">
    <location>
        <begin position="316"/>
        <end position="400"/>
    </location>
</feature>
<keyword evidence="5" id="KW-0694">RNA-binding</keyword>
<dbReference type="GO" id="GO:0000398">
    <property type="term" value="P:mRNA splicing, via spliceosome"/>
    <property type="evidence" value="ECO:0007669"/>
    <property type="project" value="InterPro"/>
</dbReference>
<feature type="region of interest" description="Disordered" evidence="9">
    <location>
        <begin position="1639"/>
        <end position="1686"/>
    </location>
</feature>
<feature type="region of interest" description="Disordered" evidence="9">
    <location>
        <begin position="683"/>
        <end position="710"/>
    </location>
</feature>
<dbReference type="InterPro" id="IPR034098">
    <property type="entry name" value="Sm_G"/>
</dbReference>
<feature type="domain" description="Myb-like" evidence="10">
    <location>
        <begin position="2036"/>
        <end position="2098"/>
    </location>
</feature>
<dbReference type="GO" id="GO:0005687">
    <property type="term" value="C:U4 snRNP"/>
    <property type="evidence" value="ECO:0007669"/>
    <property type="project" value="TreeGrafter"/>
</dbReference>
<feature type="region of interest" description="Disordered" evidence="9">
    <location>
        <begin position="2293"/>
        <end position="2447"/>
    </location>
</feature>
<feature type="region of interest" description="Disordered" evidence="9">
    <location>
        <begin position="1"/>
        <end position="173"/>
    </location>
</feature>
<keyword evidence="14" id="KW-1185">Reference proteome</keyword>
<feature type="compositionally biased region" description="Low complexity" evidence="9">
    <location>
        <begin position="2356"/>
        <end position="2365"/>
    </location>
</feature>
<dbReference type="GO" id="GO:0005682">
    <property type="term" value="C:U5 snRNP"/>
    <property type="evidence" value="ECO:0007669"/>
    <property type="project" value="TreeGrafter"/>
</dbReference>
<feature type="compositionally biased region" description="Acidic residues" evidence="9">
    <location>
        <begin position="154"/>
        <end position="165"/>
    </location>
</feature>
<evidence type="ECO:0000313" key="13">
    <source>
        <dbReference type="EMBL" id="KAG7340543.1"/>
    </source>
</evidence>
<feature type="domain" description="Sm" evidence="12">
    <location>
        <begin position="2489"/>
        <end position="2557"/>
    </location>
</feature>
<dbReference type="PROSITE" id="PS52002">
    <property type="entry name" value="SM"/>
    <property type="match status" value="1"/>
</dbReference>
<feature type="compositionally biased region" description="Polar residues" evidence="9">
    <location>
        <begin position="349"/>
        <end position="375"/>
    </location>
</feature>
<feature type="compositionally biased region" description="Polar residues" evidence="9">
    <location>
        <begin position="2395"/>
        <end position="2405"/>
    </location>
</feature>
<feature type="compositionally biased region" description="Low complexity" evidence="9">
    <location>
        <begin position="2406"/>
        <end position="2416"/>
    </location>
</feature>
<accession>A0A9K3PAR8</accession>
<feature type="region of interest" description="Disordered" evidence="9">
    <location>
        <begin position="1826"/>
        <end position="1849"/>
    </location>
</feature>
<evidence type="ECO:0000259" key="11">
    <source>
        <dbReference type="PROSITE" id="PS51204"/>
    </source>
</evidence>
<feature type="region of interest" description="Disordered" evidence="9">
    <location>
        <begin position="568"/>
        <end position="630"/>
    </location>
</feature>
<dbReference type="InterPro" id="IPR014012">
    <property type="entry name" value="HSA_dom"/>
</dbReference>
<feature type="compositionally biased region" description="Polar residues" evidence="9">
    <location>
        <begin position="331"/>
        <end position="340"/>
    </location>
</feature>
<name>A0A9K3PAR8_9STRA</name>
<evidence type="ECO:0000256" key="9">
    <source>
        <dbReference type="SAM" id="MobiDB-lite"/>
    </source>
</evidence>
<dbReference type="PANTHER" id="PTHR10553:SF2">
    <property type="entry name" value="SMALL NUCLEAR RIBONUCLEOPROTEIN G"/>
    <property type="match status" value="1"/>
</dbReference>
<dbReference type="GO" id="GO:0006325">
    <property type="term" value="P:chromatin organization"/>
    <property type="evidence" value="ECO:0007669"/>
    <property type="project" value="UniProtKB-KW"/>
</dbReference>
<organism evidence="13 14">
    <name type="scientific">Nitzschia inconspicua</name>
    <dbReference type="NCBI Taxonomy" id="303405"/>
    <lineage>
        <taxon>Eukaryota</taxon>
        <taxon>Sar</taxon>
        <taxon>Stramenopiles</taxon>
        <taxon>Ochrophyta</taxon>
        <taxon>Bacillariophyta</taxon>
        <taxon>Bacillariophyceae</taxon>
        <taxon>Bacillariophycidae</taxon>
        <taxon>Bacillariales</taxon>
        <taxon>Bacillariaceae</taxon>
        <taxon>Nitzschia</taxon>
    </lineage>
</organism>
<evidence type="ECO:0000256" key="8">
    <source>
        <dbReference type="ARBA" id="ARBA00023274"/>
    </source>
</evidence>
<keyword evidence="8" id="KW-0687">Ribonucleoprotein</keyword>
<evidence type="ECO:0000256" key="6">
    <source>
        <dbReference type="ARBA" id="ARBA00023187"/>
    </source>
</evidence>
<evidence type="ECO:0000259" key="12">
    <source>
        <dbReference type="PROSITE" id="PS52002"/>
    </source>
</evidence>
<keyword evidence="3" id="KW-0747">Spliceosome</keyword>
<comment type="subcellular location">
    <subcellularLocation>
        <location evidence="1">Nucleus</location>
    </subcellularLocation>
</comment>
<sequence length="2558" mass="281117">MSSTTRNNKRKRQQQSNDQEAGSIAAVSTSHRRSRDQRAQAASAKSPDPDQVSPIIPEASSSGNTTATTSITENSGSTMGNAASAQGEKDTTEQLTEQHDRKTSSKDAEAQQSLSKDTPPNGTLVHGHRTPINATNSGDMEMQPTRSLRSSPDPLDDGGENSIQEEFDRQQRTPLHISTQLADEDRETRLQDLIAHRSLLLERVRACRSSAEKRLGETTFSSALPASTQNSGKEMTETEEIAAFREMTKKANQLLKRSRTDGDPDKRTSFSLRRGSAVGKKMNAALSSLAPGSSAASAAAALAVANPGMNGAPTIPGAAGINPSPPKAALATTSTSNKFAGTTPIPKFPSNQQSAFNPSTNTRGPASKNPRTSAGATPGAPPSLRRNDADPSTYSMGETSLAPAFQSPNRLSQQQQPQDPRVNFPEAVALREKRNNIQEKLRAILERQQKQQDHTQSICRVDSGDDDSRRFVTSSPGRGSILSPGNLSPGRNNIASQQHSQKKVHRRRCISGLEIQPPTPLPDRRRTHWDTVLQEMSWLAADFIQERQWKLSSARVLSSGIPKHRLLKHRSTPTLEMESSNSHHSATSDVNLKTSKTLTKGKAVQKSTNGNNKTNLSDKPFRKTKPQNEPYKKLSYDDVVLSKSKAKIVSAMLSEASFAIQKGGAAEPTDKYRKEGLERVCNTQTESVRPASRSASESDKRASNCSDKMDVEHPIETEREQQSEPTLESIAQRIEQLHKIGKSRHKAAAARDYANSLKSKKKINLHPMQKNMVDFVEKLWGGSPSPGAVLSGSVTTGKTYATATVLWKQSSNGPQLVVCPSTRMFRWKNELEQFSNTRVLMFGPTGGITSPAFDSVAQTLEGNDVAICDYGSLRDVKCFLIEKRISLYSIVVDFRHGLGLREYSDAEPEIPSHLVSSEWWDHLMSILDNDSIRRLFVDYDSDDPLSLSRTRLQQRDQLVALAQWTACILGIDIFQSRSSSIQRQVLSWARRIGKNETANKMERVKMCLREAVDPLCFHAKEELVTLSDLQWDLRKCPMTAFQREEYERCCFEVRGALSCNLSKSATCASKLSETLWAAAGAIIRLRQYCFHPRSIELLRGWHSRIINDCLAGNFDKLPPTEVSPSQPDAKSAEILLHGSAKLNELVSIMVKDGGFSFDAEKSVECVVAKAIAGGEEYEGDSPKKMAIIASLPEIQLLIAFFLNAVGIRNVLLPARSWSSARCHEKDNKQAQDVTWFRSQCALASIRVDGDKNCERQATVFSDVNVVIASPSSFGYDDGLGVEGAQMIVVVDTDWSGRDGVTLDDMVKRWLARNSLVDRDIELIRLVCDDSIEKNLFHEDGSTEDGVPWPLSKDGCFTFPHSEQQALELYKSALTMDRRGPFPATSIFRERGYVLSDVLEASSILPPTLGTGEVSTFLPRTSSDELELRYELQLVHQLITHENKLAYCGNIFTGASTDLMSGQTAVGKSSLPASKESWTTAVFARQDVIAVPTFEYLEHIAKSQSMIKIPGGDETIGLRSHLTEFSIMEHNSNEGPSKASVDTEPSSFLLYEPNNFASSKVSYCTDDRVSKRRFNCYAKVFSRDGDGVSISDGNQGNEALVFFPPLFPLLEDSAKRARHNYYTNLSSFTRNKKQEILEIVGETNDHSSTKRKPEGSFSDERHAEKRPRVETEATQENGIPHSDDNSMVMPPQLSKESLETATIVQHPAQQNRNDLTISPIEEDFGLLGSGAIARPVDSASYSSYDSVRIGGFHASTDKFDFLSYPIPCDAEETRESSFHNSGKSMGDVILFVKKKGSFNPQDSSHFQARPLSVQVASRSYGIVNSSAERSSYNGDDAAHRAKNKRSPSSTVAAFTRVTRPSDEFHSSLSHTRKDFRHKAFSSYQSRERNTGLSMFETYLYRVSAMRVERRVTERLDQWLWKSTVSYDVGPGIPIGLKYESSSHVTGQRSWVNLAEALPPGSTTGDRAKALSKMQQSALRRSSVAPCRVDFGPFEAGFMASPSGMTALSSQRVRVGVSLPMGVKITQPQLDDKQSHLWRTADEKLLQDTVIKYGKNWLLVANTMNGIEHIVFSSPDDRLSGIRPIARSARECCDKWHDMVKARPRLVGEGEVSERHCVEDPSLQDEDAKDVVVRSNNGTSIIVKSGLLKKDATKAIVEGVNETERLKGDEKKSEEDNSPEGSEKCKRGASGDSSALEMVDVSPTASANDHQNKRNFLAAIIQAKTKKHVVPITIPGVVIGQPPNQPVPSHPSHIQAVQTSVTAQWAQGRTEMWPLQILDLADKQRQAARATAIHRVPNGPTPSSRHPQHGNGVPLSHGAPASRTPSSRSHPGHVPYPTVPPNAPRPVGLSRGGPPPSSTGSSPPQRIHPSHSRPHPHHRSPPVSSHAAPTYVPPPSATTAMHSPTNTSSSQKISSEVSKPLPAVQPTPTAQHSQQVTVSTPPAPTPTAMPALEKLSERLPPFTLVSIQQPFRNILIQIHLFCITMATSKFQKGPDLKRFMDKRLKLLLNGNRKLVGTLRGYDAFLNVVLEDAESDGGAYVGQVVIRGNSIVQFEALERVA</sequence>
<dbReference type="InterPro" id="IPR001163">
    <property type="entry name" value="Sm_dom_euk/arc"/>
</dbReference>
<dbReference type="Proteomes" id="UP000693970">
    <property type="component" value="Unassembled WGS sequence"/>
</dbReference>
<dbReference type="OrthoDB" id="372624at2759"/>
<feature type="compositionally biased region" description="Polar residues" evidence="9">
    <location>
        <begin position="132"/>
        <end position="150"/>
    </location>
</feature>
<feature type="compositionally biased region" description="Polar residues" evidence="9">
    <location>
        <begin position="572"/>
        <end position="598"/>
    </location>
</feature>
<protein>
    <submittedName>
        <fullName evidence="13">LSM domain containing protein</fullName>
    </submittedName>
</protein>
<dbReference type="GO" id="GO:0071013">
    <property type="term" value="C:catalytic step 2 spliceosome"/>
    <property type="evidence" value="ECO:0007669"/>
    <property type="project" value="TreeGrafter"/>
</dbReference>
<keyword evidence="2" id="KW-0507">mRNA processing</keyword>
<dbReference type="GO" id="GO:0034719">
    <property type="term" value="C:SMN-Sm protein complex"/>
    <property type="evidence" value="ECO:0007669"/>
    <property type="project" value="TreeGrafter"/>
</dbReference>
<dbReference type="GO" id="GO:0071004">
    <property type="term" value="C:U2-type prespliceosome"/>
    <property type="evidence" value="ECO:0007669"/>
    <property type="project" value="TreeGrafter"/>
</dbReference>
<evidence type="ECO:0000313" key="14">
    <source>
        <dbReference type="Proteomes" id="UP000693970"/>
    </source>
</evidence>
<dbReference type="GO" id="GO:0003723">
    <property type="term" value="F:RNA binding"/>
    <property type="evidence" value="ECO:0007669"/>
    <property type="project" value="UniProtKB-KW"/>
</dbReference>
<dbReference type="GO" id="GO:0005685">
    <property type="term" value="C:U1 snRNP"/>
    <property type="evidence" value="ECO:0007669"/>
    <property type="project" value="TreeGrafter"/>
</dbReference>
<feature type="region of interest" description="Disordered" evidence="9">
    <location>
        <begin position="255"/>
        <end position="277"/>
    </location>
</feature>
<feature type="compositionally biased region" description="Basic and acidic residues" evidence="9">
    <location>
        <begin position="87"/>
        <end position="109"/>
    </location>
</feature>
<dbReference type="InterPro" id="IPR044641">
    <property type="entry name" value="Lsm7/SmG-like"/>
</dbReference>
<evidence type="ECO:0000256" key="4">
    <source>
        <dbReference type="ARBA" id="ARBA00022853"/>
    </source>
</evidence>
<comment type="caution">
    <text evidence="13">The sequence shown here is derived from an EMBL/GenBank/DDBJ whole genome shotgun (WGS) entry which is preliminary data.</text>
</comment>
<dbReference type="InterPro" id="IPR047575">
    <property type="entry name" value="Sm"/>
</dbReference>
<dbReference type="Pfam" id="PF01423">
    <property type="entry name" value="LSM"/>
    <property type="match status" value="1"/>
</dbReference>
<dbReference type="PROSITE" id="PS50090">
    <property type="entry name" value="MYB_LIKE"/>
    <property type="match status" value="1"/>
</dbReference>
<feature type="compositionally biased region" description="Basic and acidic residues" evidence="9">
    <location>
        <begin position="258"/>
        <end position="268"/>
    </location>
</feature>
<evidence type="ECO:0000256" key="2">
    <source>
        <dbReference type="ARBA" id="ARBA00022664"/>
    </source>
</evidence>
<feature type="compositionally biased region" description="Basic and acidic residues" evidence="9">
    <location>
        <begin position="696"/>
        <end position="710"/>
    </location>
</feature>
<dbReference type="GO" id="GO:0097526">
    <property type="term" value="C:spliceosomal tri-snRNP complex"/>
    <property type="evidence" value="ECO:0007669"/>
    <property type="project" value="TreeGrafter"/>
</dbReference>
<feature type="compositionally biased region" description="Polar residues" evidence="9">
    <location>
        <begin position="2424"/>
        <end position="2437"/>
    </location>
</feature>